<dbReference type="Pfam" id="PF12895">
    <property type="entry name" value="ANAPC3"/>
    <property type="match status" value="1"/>
</dbReference>
<dbReference type="SUPFAM" id="SSF48452">
    <property type="entry name" value="TPR-like"/>
    <property type="match status" value="1"/>
</dbReference>
<dbReference type="InterPro" id="IPR011990">
    <property type="entry name" value="TPR-like_helical_dom_sf"/>
</dbReference>
<gene>
    <name evidence="2" type="ORF">S03H2_42142</name>
</gene>
<sequence length="272" mass="31122">DQIQFLLGKLYYEHGRFEKAVGILSSLYAQEKEDFLVAKLLALSYYKTANYTHALVIFDKNQHSTDQEFLYYYGQTCEKKSLFDKAINIYSQIKEGKYLSLAKKRILLINAGMKLATVDGIEDPYLRNLIKTSPGSADYPNAGAIVLLDDYQLKILSDGTAVQTTHFMVKILNERGKHYGEVELGYDSTYETIEIDYARTIEPEGKVVSVGDRHIRDVSRYLGYPLYSNARVRIVSMPEVTWGAIIEYKAKKYINKLINGENFSFQYGIQGY</sequence>
<feature type="non-terminal residue" evidence="2">
    <location>
        <position position="272"/>
    </location>
</feature>
<dbReference type="Pfam" id="PF12969">
    <property type="entry name" value="DUF3857"/>
    <property type="match status" value="1"/>
</dbReference>
<organism evidence="2">
    <name type="scientific">marine sediment metagenome</name>
    <dbReference type="NCBI Taxonomy" id="412755"/>
    <lineage>
        <taxon>unclassified sequences</taxon>
        <taxon>metagenomes</taxon>
        <taxon>ecological metagenomes</taxon>
    </lineage>
</organism>
<evidence type="ECO:0000259" key="1">
    <source>
        <dbReference type="Pfam" id="PF12969"/>
    </source>
</evidence>
<evidence type="ECO:0000313" key="2">
    <source>
        <dbReference type="EMBL" id="GAH75065.1"/>
    </source>
</evidence>
<dbReference type="InterPro" id="IPR024618">
    <property type="entry name" value="DUF3857"/>
</dbReference>
<dbReference type="Gene3D" id="1.25.40.10">
    <property type="entry name" value="Tetratricopeptide repeat domain"/>
    <property type="match status" value="1"/>
</dbReference>
<comment type="caution">
    <text evidence="2">The sequence shown here is derived from an EMBL/GenBank/DDBJ whole genome shotgun (WGS) entry which is preliminary data.</text>
</comment>
<dbReference type="Gene3D" id="2.60.40.3140">
    <property type="match status" value="1"/>
</dbReference>
<feature type="non-terminal residue" evidence="2">
    <location>
        <position position="1"/>
    </location>
</feature>
<name>X1J0P4_9ZZZZ</name>
<dbReference type="EMBL" id="BARU01026213">
    <property type="protein sequence ID" value="GAH75065.1"/>
    <property type="molecule type" value="Genomic_DNA"/>
</dbReference>
<reference evidence="2" key="1">
    <citation type="journal article" date="2014" name="Front. Microbiol.">
        <title>High frequency of phylogenetically diverse reductive dehalogenase-homologous genes in deep subseafloor sedimentary metagenomes.</title>
        <authorList>
            <person name="Kawai M."/>
            <person name="Futagami T."/>
            <person name="Toyoda A."/>
            <person name="Takaki Y."/>
            <person name="Nishi S."/>
            <person name="Hori S."/>
            <person name="Arai W."/>
            <person name="Tsubouchi T."/>
            <person name="Morono Y."/>
            <person name="Uchiyama I."/>
            <person name="Ito T."/>
            <person name="Fujiyama A."/>
            <person name="Inagaki F."/>
            <person name="Takami H."/>
        </authorList>
    </citation>
    <scope>NUCLEOTIDE SEQUENCE</scope>
    <source>
        <strain evidence="2">Expedition CK06-06</strain>
    </source>
</reference>
<proteinExistence type="predicted"/>
<accession>X1J0P4</accession>
<feature type="domain" description="DUF3857" evidence="1">
    <location>
        <begin position="158"/>
        <end position="264"/>
    </location>
</feature>
<protein>
    <recommendedName>
        <fullName evidence="1">DUF3857 domain-containing protein</fullName>
    </recommendedName>
</protein>
<dbReference type="AlphaFoldDB" id="X1J0P4"/>